<gene>
    <name evidence="3" type="ORF">GE061_000206</name>
</gene>
<feature type="compositionally biased region" description="Polar residues" evidence="1">
    <location>
        <begin position="1"/>
        <end position="11"/>
    </location>
</feature>
<feature type="region of interest" description="Disordered" evidence="1">
    <location>
        <begin position="1"/>
        <end position="39"/>
    </location>
</feature>
<dbReference type="Pfam" id="PF13843">
    <property type="entry name" value="DDE_Tnp_1_7"/>
    <property type="match status" value="1"/>
</dbReference>
<keyword evidence="4" id="KW-1185">Reference proteome</keyword>
<dbReference type="PANTHER" id="PTHR47272:SF2">
    <property type="entry name" value="PIGGYBAC TRANSPOSABLE ELEMENT-DERIVED PROTEIN 3-LIKE"/>
    <property type="match status" value="1"/>
</dbReference>
<name>A0A8S9Y5L6_APOLU</name>
<proteinExistence type="predicted"/>
<comment type="caution">
    <text evidence="3">The sequence shown here is derived from an EMBL/GenBank/DDBJ whole genome shotgun (WGS) entry which is preliminary data.</text>
</comment>
<accession>A0A8S9Y5L6</accession>
<evidence type="ECO:0000313" key="3">
    <source>
        <dbReference type="EMBL" id="KAF6215871.1"/>
    </source>
</evidence>
<reference evidence="3" key="1">
    <citation type="journal article" date="2021" name="Mol. Ecol. Resour.">
        <title>Apolygus lucorum genome provides insights into omnivorousness and mesophyll feeding.</title>
        <authorList>
            <person name="Liu Y."/>
            <person name="Liu H."/>
            <person name="Wang H."/>
            <person name="Huang T."/>
            <person name="Liu B."/>
            <person name="Yang B."/>
            <person name="Yin L."/>
            <person name="Li B."/>
            <person name="Zhang Y."/>
            <person name="Zhang S."/>
            <person name="Jiang F."/>
            <person name="Zhang X."/>
            <person name="Ren Y."/>
            <person name="Wang B."/>
            <person name="Wang S."/>
            <person name="Lu Y."/>
            <person name="Wu K."/>
            <person name="Fan W."/>
            <person name="Wang G."/>
        </authorList>
    </citation>
    <scope>NUCLEOTIDE SEQUENCE</scope>
    <source>
        <strain evidence="3">12Hb</strain>
    </source>
</reference>
<dbReference type="PANTHER" id="PTHR47272">
    <property type="entry name" value="DDE_TNP_1_7 DOMAIN-CONTAINING PROTEIN"/>
    <property type="match status" value="1"/>
</dbReference>
<feature type="compositionally biased region" description="Polar residues" evidence="1">
    <location>
        <begin position="248"/>
        <end position="261"/>
    </location>
</feature>
<feature type="compositionally biased region" description="Acidic residues" evidence="1">
    <location>
        <begin position="29"/>
        <end position="39"/>
    </location>
</feature>
<sequence length="285" mass="32877">MASRSSTNNFKSRGAYILSLDPRPNKPSDEEESEEEAVDDVELERRINELYETLPDVESLEDDLVFDVSPFEDVLFHPELMYYHRKEYGILSLGTLRENRSAGAASILKSEKKLKKEGRGAHDEVSDSIRNVSVTRWIDNKSVLLSSTYTSSEPVGVCKRWLSAQKLKEYNLFMGGVDKSDHLIALYKTPHRTFKWYMALFGQLLDMVLNNAWILYKEDNPSSKMRLKKFRLDVASSLHLWNRKNKTSKTTTPPIKANVSTDEGREMEFKEDKGKRSYEVAIEYD</sequence>
<dbReference type="EMBL" id="WIXP02000001">
    <property type="protein sequence ID" value="KAF6215871.1"/>
    <property type="molecule type" value="Genomic_DNA"/>
</dbReference>
<dbReference type="OrthoDB" id="6624630at2759"/>
<organism evidence="3 4">
    <name type="scientific">Apolygus lucorum</name>
    <name type="common">Small green plant bug</name>
    <name type="synonym">Lygocoris lucorum</name>
    <dbReference type="NCBI Taxonomy" id="248454"/>
    <lineage>
        <taxon>Eukaryota</taxon>
        <taxon>Metazoa</taxon>
        <taxon>Ecdysozoa</taxon>
        <taxon>Arthropoda</taxon>
        <taxon>Hexapoda</taxon>
        <taxon>Insecta</taxon>
        <taxon>Pterygota</taxon>
        <taxon>Neoptera</taxon>
        <taxon>Paraneoptera</taxon>
        <taxon>Hemiptera</taxon>
        <taxon>Heteroptera</taxon>
        <taxon>Panheteroptera</taxon>
        <taxon>Cimicomorpha</taxon>
        <taxon>Miridae</taxon>
        <taxon>Mirini</taxon>
        <taxon>Apolygus</taxon>
    </lineage>
</organism>
<protein>
    <recommendedName>
        <fullName evidence="2">PiggyBac transposable element-derived protein domain-containing protein</fullName>
    </recommendedName>
</protein>
<evidence type="ECO:0000259" key="2">
    <source>
        <dbReference type="Pfam" id="PF13843"/>
    </source>
</evidence>
<dbReference type="Proteomes" id="UP000466442">
    <property type="component" value="Linkage Group LG1"/>
</dbReference>
<dbReference type="AlphaFoldDB" id="A0A8S9Y5L6"/>
<feature type="domain" description="PiggyBac transposable element-derived protein" evidence="2">
    <location>
        <begin position="79"/>
        <end position="213"/>
    </location>
</feature>
<dbReference type="InterPro" id="IPR029526">
    <property type="entry name" value="PGBD"/>
</dbReference>
<evidence type="ECO:0000256" key="1">
    <source>
        <dbReference type="SAM" id="MobiDB-lite"/>
    </source>
</evidence>
<evidence type="ECO:0000313" key="4">
    <source>
        <dbReference type="Proteomes" id="UP000466442"/>
    </source>
</evidence>
<feature type="region of interest" description="Disordered" evidence="1">
    <location>
        <begin position="246"/>
        <end position="271"/>
    </location>
</feature>
<feature type="compositionally biased region" description="Basic and acidic residues" evidence="1">
    <location>
        <begin position="262"/>
        <end position="271"/>
    </location>
</feature>